<keyword evidence="1" id="KW-1133">Transmembrane helix</keyword>
<evidence type="ECO:0000313" key="2">
    <source>
        <dbReference type="EMBL" id="JAW12820.1"/>
    </source>
</evidence>
<dbReference type="AlphaFoldDB" id="A0A224XWF7"/>
<keyword evidence="1" id="KW-0812">Transmembrane</keyword>
<keyword evidence="1" id="KW-0472">Membrane</keyword>
<feature type="transmembrane region" description="Helical" evidence="1">
    <location>
        <begin position="12"/>
        <end position="37"/>
    </location>
</feature>
<protein>
    <submittedName>
        <fullName evidence="2">Putative secreted protein</fullName>
    </submittedName>
</protein>
<evidence type="ECO:0000256" key="1">
    <source>
        <dbReference type="SAM" id="Phobius"/>
    </source>
</evidence>
<proteinExistence type="predicted"/>
<reference evidence="2" key="1">
    <citation type="journal article" date="2018" name="PLoS Negl. Trop. Dis.">
        <title>An insight into the salivary gland and fat body transcriptome of Panstrongylus lignarius (Hemiptera: Heteroptera), the main vector of Chagas disease in Peru.</title>
        <authorList>
            <person name="Nevoa J.C."/>
            <person name="Mendes M.T."/>
            <person name="da Silva M.V."/>
            <person name="Soares S.C."/>
            <person name="Oliveira C.J.F."/>
            <person name="Ribeiro J.M.C."/>
        </authorList>
    </citation>
    <scope>NUCLEOTIDE SEQUENCE</scope>
</reference>
<name>A0A224XWF7_9HEMI</name>
<sequence length="214" mass="22905">MSSARRDGVSGQLLYFIPILLSISARAFLNGVGVFGVPNMLCLTFIGVRSLLGDTLLVPFCCTSDVFLSFFPDELVKLVLVSGRGVGVTSGPGDSERLLFTGVTIPLFGVEAKLTSNERFGLLRNCEGLKGSCLSGGDDFTGVCWANNKSLGFSSKPLSKAFSGVVIEEDSEFDLIFLFPFRKICGDSITDLSNPTSSGSIFRPPMCCIFCLYG</sequence>
<accession>A0A224XWF7</accession>
<organism evidence="2">
    <name type="scientific">Panstrongylus lignarius</name>
    <dbReference type="NCBI Taxonomy" id="156445"/>
    <lineage>
        <taxon>Eukaryota</taxon>
        <taxon>Metazoa</taxon>
        <taxon>Ecdysozoa</taxon>
        <taxon>Arthropoda</taxon>
        <taxon>Hexapoda</taxon>
        <taxon>Insecta</taxon>
        <taxon>Pterygota</taxon>
        <taxon>Neoptera</taxon>
        <taxon>Paraneoptera</taxon>
        <taxon>Hemiptera</taxon>
        <taxon>Heteroptera</taxon>
        <taxon>Panheteroptera</taxon>
        <taxon>Cimicomorpha</taxon>
        <taxon>Reduviidae</taxon>
        <taxon>Triatominae</taxon>
        <taxon>Panstrongylus</taxon>
    </lineage>
</organism>
<dbReference type="EMBL" id="GFTR01003606">
    <property type="protein sequence ID" value="JAW12820.1"/>
    <property type="molecule type" value="Transcribed_RNA"/>
</dbReference>